<protein>
    <submittedName>
        <fullName evidence="2">Uncharacterized protein</fullName>
    </submittedName>
</protein>
<dbReference type="AlphaFoldDB" id="A0A4Z2GBU3"/>
<accession>A0A4Z2GBU3</accession>
<proteinExistence type="predicted"/>
<sequence length="86" mass="9056">MEKETAEESIIVRATRGQLSEPDRSRRSRTASGGPAVREAAPPVPGEPRLETVALSEYSGMTSNWPPSSITCAVCVCSSSSSLSTT</sequence>
<evidence type="ECO:0000256" key="1">
    <source>
        <dbReference type="SAM" id="MobiDB-lite"/>
    </source>
</evidence>
<dbReference type="Proteomes" id="UP000314294">
    <property type="component" value="Unassembled WGS sequence"/>
</dbReference>
<comment type="caution">
    <text evidence="2">The sequence shown here is derived from an EMBL/GenBank/DDBJ whole genome shotgun (WGS) entry which is preliminary data.</text>
</comment>
<keyword evidence="3" id="KW-1185">Reference proteome</keyword>
<feature type="region of interest" description="Disordered" evidence="1">
    <location>
        <begin position="1"/>
        <end position="49"/>
    </location>
</feature>
<gene>
    <name evidence="2" type="ORF">EYF80_038737</name>
</gene>
<dbReference type="EMBL" id="SRLO01000596">
    <property type="protein sequence ID" value="TNN51056.1"/>
    <property type="molecule type" value="Genomic_DNA"/>
</dbReference>
<evidence type="ECO:0000313" key="3">
    <source>
        <dbReference type="Proteomes" id="UP000314294"/>
    </source>
</evidence>
<reference evidence="2 3" key="1">
    <citation type="submission" date="2019-03" db="EMBL/GenBank/DDBJ databases">
        <title>First draft genome of Liparis tanakae, snailfish: a comprehensive survey of snailfish specific genes.</title>
        <authorList>
            <person name="Kim W."/>
            <person name="Song I."/>
            <person name="Jeong J.-H."/>
            <person name="Kim D."/>
            <person name="Kim S."/>
            <person name="Ryu S."/>
            <person name="Song J.Y."/>
            <person name="Lee S.K."/>
        </authorList>
    </citation>
    <scope>NUCLEOTIDE SEQUENCE [LARGE SCALE GENOMIC DNA]</scope>
    <source>
        <tissue evidence="2">Muscle</tissue>
    </source>
</reference>
<name>A0A4Z2GBU3_9TELE</name>
<evidence type="ECO:0000313" key="2">
    <source>
        <dbReference type="EMBL" id="TNN51056.1"/>
    </source>
</evidence>
<organism evidence="2 3">
    <name type="scientific">Liparis tanakae</name>
    <name type="common">Tanaka's snailfish</name>
    <dbReference type="NCBI Taxonomy" id="230148"/>
    <lineage>
        <taxon>Eukaryota</taxon>
        <taxon>Metazoa</taxon>
        <taxon>Chordata</taxon>
        <taxon>Craniata</taxon>
        <taxon>Vertebrata</taxon>
        <taxon>Euteleostomi</taxon>
        <taxon>Actinopterygii</taxon>
        <taxon>Neopterygii</taxon>
        <taxon>Teleostei</taxon>
        <taxon>Neoteleostei</taxon>
        <taxon>Acanthomorphata</taxon>
        <taxon>Eupercaria</taxon>
        <taxon>Perciformes</taxon>
        <taxon>Cottioidei</taxon>
        <taxon>Cottales</taxon>
        <taxon>Liparidae</taxon>
        <taxon>Liparis</taxon>
    </lineage>
</organism>